<protein>
    <submittedName>
        <fullName evidence="1">Uncharacterized protein</fullName>
    </submittedName>
</protein>
<evidence type="ECO:0000313" key="2">
    <source>
        <dbReference type="Proteomes" id="UP000838878"/>
    </source>
</evidence>
<sequence>MPPAGFQPVTAGTARMWDLRRYFEIRYLYVNTLEFEVGYLTHEIIYRYQLVLELYQMVERRFMPLQNLNIASTSYMLYIYTNILMHSKTIIHLCNMMHELKRKYKSNKKKSVFDDYFIPDKKYGSNDSLKPGLTEEELHKRWLEKKRKQEKKRAKERKKYYKQMMKFGFTTSRKPTSPKKGWVVLLIIISF</sequence>
<keyword evidence="2" id="KW-1185">Reference proteome</keyword>
<evidence type="ECO:0000313" key="1">
    <source>
        <dbReference type="EMBL" id="CAH0730926.1"/>
    </source>
</evidence>
<dbReference type="OrthoDB" id="7474598at2759"/>
<accession>A0A8J9V2E0</accession>
<reference evidence="1" key="1">
    <citation type="submission" date="2021-12" db="EMBL/GenBank/DDBJ databases">
        <authorList>
            <person name="Martin H S."/>
        </authorList>
    </citation>
    <scope>NUCLEOTIDE SEQUENCE</scope>
</reference>
<dbReference type="EMBL" id="OV170229">
    <property type="protein sequence ID" value="CAH0730926.1"/>
    <property type="molecule type" value="Genomic_DNA"/>
</dbReference>
<organism evidence="1 2">
    <name type="scientific">Brenthis ino</name>
    <name type="common">lesser marbled fritillary</name>
    <dbReference type="NCBI Taxonomy" id="405034"/>
    <lineage>
        <taxon>Eukaryota</taxon>
        <taxon>Metazoa</taxon>
        <taxon>Ecdysozoa</taxon>
        <taxon>Arthropoda</taxon>
        <taxon>Hexapoda</taxon>
        <taxon>Insecta</taxon>
        <taxon>Pterygota</taxon>
        <taxon>Neoptera</taxon>
        <taxon>Endopterygota</taxon>
        <taxon>Lepidoptera</taxon>
        <taxon>Glossata</taxon>
        <taxon>Ditrysia</taxon>
        <taxon>Papilionoidea</taxon>
        <taxon>Nymphalidae</taxon>
        <taxon>Heliconiinae</taxon>
        <taxon>Argynnini</taxon>
        <taxon>Brenthis</taxon>
    </lineage>
</organism>
<proteinExistence type="predicted"/>
<feature type="non-terminal residue" evidence="1">
    <location>
        <position position="191"/>
    </location>
</feature>
<dbReference type="AlphaFoldDB" id="A0A8J9V2E0"/>
<name>A0A8J9V2E0_9NEOP</name>
<gene>
    <name evidence="1" type="ORF">BINO364_LOCUS15848</name>
</gene>
<dbReference type="Proteomes" id="UP000838878">
    <property type="component" value="Chromosome 9"/>
</dbReference>